<dbReference type="PANTHER" id="PTHR45663:SF11">
    <property type="entry name" value="GEO12009P1"/>
    <property type="match status" value="1"/>
</dbReference>
<dbReference type="PANTHER" id="PTHR45663">
    <property type="entry name" value="GEO12009P1"/>
    <property type="match status" value="1"/>
</dbReference>
<dbReference type="RefSeq" id="WP_385945967.1">
    <property type="nucleotide sequence ID" value="NZ_JBHSUB010000003.1"/>
</dbReference>
<evidence type="ECO:0000259" key="5">
    <source>
        <dbReference type="PROSITE" id="PS51352"/>
    </source>
</evidence>
<reference evidence="7" key="1">
    <citation type="journal article" date="2019" name="Int. J. Syst. Evol. Microbiol.">
        <title>The Global Catalogue of Microorganisms (GCM) 10K type strain sequencing project: providing services to taxonomists for standard genome sequencing and annotation.</title>
        <authorList>
            <consortium name="The Broad Institute Genomics Platform"/>
            <consortium name="The Broad Institute Genome Sequencing Center for Infectious Disease"/>
            <person name="Wu L."/>
            <person name="Ma J."/>
        </authorList>
    </citation>
    <scope>NUCLEOTIDE SEQUENCE [LARGE SCALE GENOMIC DNA]</scope>
    <source>
        <strain evidence="7">CGMCC 1.18518</strain>
    </source>
</reference>
<keyword evidence="2" id="KW-0249">Electron transport</keyword>
<comment type="caution">
    <text evidence="6">The sequence shown here is derived from an EMBL/GenBank/DDBJ whole genome shotgun (WGS) entry which is preliminary data.</text>
</comment>
<feature type="domain" description="Thioredoxin" evidence="5">
    <location>
        <begin position="1"/>
        <end position="106"/>
    </location>
</feature>
<evidence type="ECO:0000256" key="4">
    <source>
        <dbReference type="ARBA" id="ARBA00023284"/>
    </source>
</evidence>
<evidence type="ECO:0000256" key="2">
    <source>
        <dbReference type="ARBA" id="ARBA00022982"/>
    </source>
</evidence>
<evidence type="ECO:0000313" key="7">
    <source>
        <dbReference type="Proteomes" id="UP001596230"/>
    </source>
</evidence>
<organism evidence="6 7">
    <name type="scientific">Tatumella terrea</name>
    <dbReference type="NCBI Taxonomy" id="419007"/>
    <lineage>
        <taxon>Bacteria</taxon>
        <taxon>Pseudomonadati</taxon>
        <taxon>Pseudomonadota</taxon>
        <taxon>Gammaproteobacteria</taxon>
        <taxon>Enterobacterales</taxon>
        <taxon>Erwiniaceae</taxon>
        <taxon>Tatumella</taxon>
    </lineage>
</organism>
<keyword evidence="3" id="KW-1015">Disulfide bond</keyword>
<evidence type="ECO:0000256" key="3">
    <source>
        <dbReference type="ARBA" id="ARBA00023157"/>
    </source>
</evidence>
<dbReference type="InterPro" id="IPR017937">
    <property type="entry name" value="Thioredoxin_CS"/>
</dbReference>
<dbReference type="InterPro" id="IPR013766">
    <property type="entry name" value="Thioredoxin_domain"/>
</dbReference>
<dbReference type="PRINTS" id="PR00421">
    <property type="entry name" value="THIOREDOXIN"/>
</dbReference>
<keyword evidence="1" id="KW-0813">Transport</keyword>
<dbReference type="CDD" id="cd02947">
    <property type="entry name" value="TRX_family"/>
    <property type="match status" value="1"/>
</dbReference>
<dbReference type="EMBL" id="JBHSUB010000003">
    <property type="protein sequence ID" value="MFC6376873.1"/>
    <property type="molecule type" value="Genomic_DNA"/>
</dbReference>
<keyword evidence="7" id="KW-1185">Reference proteome</keyword>
<keyword evidence="4" id="KW-0676">Redox-active center</keyword>
<proteinExistence type="predicted"/>
<dbReference type="PROSITE" id="PS51352">
    <property type="entry name" value="THIOREDOXIN_2"/>
    <property type="match status" value="1"/>
</dbReference>
<dbReference type="PROSITE" id="PS00194">
    <property type="entry name" value="THIOREDOXIN_1"/>
    <property type="match status" value="1"/>
</dbReference>
<sequence>MMMNFTAENPVYFLSQQQGFVLLDLWAPWCAPCQSLEPVLEQLSVDYSDELKIIKVNIDDYNKVPGELNVRSIPTLILFRNGSEVARKNGVAGKADFVTWLTRHGCQSNAGEPVYLYKSYDWLSFYHDQRVLGLFTRELLSLSDSDRASGEITAGDTKQGNLLSAIDDEKGYLSRVFGLPDVFLHFFSFLSFQETDDIHRLAGKIKAGKDYSLIPLQSIRHWLQEALFKRPGIKFSDQQQQLTAAWCQAIGQVIEGQPSAMSLWQDIASEATACMENSQPHGQVGYLLAFFISRNSPPLRVENKSQIDDFSRFFYAFYEYQYQLAAGWTDREIFEIRQERMDWIRNKLAADREAGVDIHGQAYSEALFTVWAERNEENSEFQKKETDIHQQVIGGHPSRSLKEYFITLL</sequence>
<dbReference type="Gene3D" id="3.40.30.10">
    <property type="entry name" value="Glutaredoxin"/>
    <property type="match status" value="1"/>
</dbReference>
<dbReference type="SUPFAM" id="SSF52833">
    <property type="entry name" value="Thioredoxin-like"/>
    <property type="match status" value="1"/>
</dbReference>
<evidence type="ECO:0000313" key="6">
    <source>
        <dbReference type="EMBL" id="MFC6376873.1"/>
    </source>
</evidence>
<name>A0ABW1VUA4_9GAMM</name>
<dbReference type="InterPro" id="IPR036249">
    <property type="entry name" value="Thioredoxin-like_sf"/>
</dbReference>
<dbReference type="Proteomes" id="UP001596230">
    <property type="component" value="Unassembled WGS sequence"/>
</dbReference>
<gene>
    <name evidence="6" type="ORF">ACFP9W_01910</name>
</gene>
<evidence type="ECO:0000256" key="1">
    <source>
        <dbReference type="ARBA" id="ARBA00022448"/>
    </source>
</evidence>
<protein>
    <submittedName>
        <fullName evidence="6">Thioredoxin family protein</fullName>
    </submittedName>
</protein>
<dbReference type="Pfam" id="PF00085">
    <property type="entry name" value="Thioredoxin"/>
    <property type="match status" value="1"/>
</dbReference>
<accession>A0ABW1VUA4</accession>